<dbReference type="RefSeq" id="WP_166583968.1">
    <property type="nucleotide sequence ID" value="NZ_WWEO01000031.1"/>
</dbReference>
<feature type="domain" description="Type I restriction enzyme R protein N-terminal" evidence="1">
    <location>
        <begin position="38"/>
        <end position="147"/>
    </location>
</feature>
<comment type="caution">
    <text evidence="2">The sequence shown here is derived from an EMBL/GenBank/DDBJ whole genome shotgun (WGS) entry which is preliminary data.</text>
</comment>
<dbReference type="GO" id="GO:0004519">
    <property type="term" value="F:endonuclease activity"/>
    <property type="evidence" value="ECO:0007669"/>
    <property type="project" value="UniProtKB-KW"/>
</dbReference>
<gene>
    <name evidence="2" type="ORF">GSY63_01075</name>
</gene>
<keyword evidence="2" id="KW-0540">Nuclease</keyword>
<protein>
    <submittedName>
        <fullName evidence="2">Restriction endonuclease subunit R</fullName>
    </submittedName>
</protein>
<reference evidence="2" key="2">
    <citation type="submission" date="2020-10" db="EMBL/GenBank/DDBJ databases">
        <title>Mucilaginibacter sp. nov., isolated from soil.</title>
        <authorList>
            <person name="Jeon C.O."/>
        </authorList>
    </citation>
    <scope>NUCLEOTIDE SEQUENCE</scope>
    <source>
        <strain evidence="2">R11</strain>
    </source>
</reference>
<sequence length="159" mass="18506">MSLLQPLNLPPYPFRITDDKGQLFVFDEIRKKQIVLTPEEWVRQHFVQYLVKQKGYPRSLIKLEGGLKLHGMQKRSDIVVHNSVGEKIMLIECKAPYVPVDQKVFDQAARYNMVHRVPLLVVSNGLVHHCSKIDFEKNSYTFLNDLPDYKQLKSLNEGK</sequence>
<evidence type="ECO:0000313" key="3">
    <source>
        <dbReference type="Proteomes" id="UP000638732"/>
    </source>
</evidence>
<reference evidence="2" key="1">
    <citation type="submission" date="2020-01" db="EMBL/GenBank/DDBJ databases">
        <authorList>
            <person name="Seo Y.L."/>
        </authorList>
    </citation>
    <scope>NUCLEOTIDE SEQUENCE</scope>
    <source>
        <strain evidence="2">R11</strain>
    </source>
</reference>
<evidence type="ECO:0000313" key="2">
    <source>
        <dbReference type="EMBL" id="NCD67942.1"/>
    </source>
</evidence>
<keyword evidence="2" id="KW-0255">Endonuclease</keyword>
<accession>A0A966DS70</accession>
<dbReference type="EMBL" id="WWEO01000031">
    <property type="protein sequence ID" value="NCD67942.1"/>
    <property type="molecule type" value="Genomic_DNA"/>
</dbReference>
<dbReference type="Pfam" id="PF13588">
    <property type="entry name" value="HSDR_N_2"/>
    <property type="match status" value="1"/>
</dbReference>
<organism evidence="2 3">
    <name type="scientific">Mucilaginibacter agri</name>
    <dbReference type="NCBI Taxonomy" id="2695265"/>
    <lineage>
        <taxon>Bacteria</taxon>
        <taxon>Pseudomonadati</taxon>
        <taxon>Bacteroidota</taxon>
        <taxon>Sphingobacteriia</taxon>
        <taxon>Sphingobacteriales</taxon>
        <taxon>Sphingobacteriaceae</taxon>
        <taxon>Mucilaginibacter</taxon>
    </lineage>
</organism>
<keyword evidence="2" id="KW-0378">Hydrolase</keyword>
<name>A0A966DS70_9SPHI</name>
<dbReference type="Proteomes" id="UP000638732">
    <property type="component" value="Unassembled WGS sequence"/>
</dbReference>
<proteinExistence type="predicted"/>
<dbReference type="Gene3D" id="3.90.1570.30">
    <property type="match status" value="1"/>
</dbReference>
<dbReference type="InterPro" id="IPR029464">
    <property type="entry name" value="HSDR_N"/>
</dbReference>
<evidence type="ECO:0000259" key="1">
    <source>
        <dbReference type="Pfam" id="PF13588"/>
    </source>
</evidence>
<dbReference type="AlphaFoldDB" id="A0A966DS70"/>
<keyword evidence="3" id="KW-1185">Reference proteome</keyword>